<organism evidence="3">
    <name type="scientific">Eremomyces bilateralis CBS 781.70</name>
    <dbReference type="NCBI Taxonomy" id="1392243"/>
    <lineage>
        <taxon>Eukaryota</taxon>
        <taxon>Fungi</taxon>
        <taxon>Dikarya</taxon>
        <taxon>Ascomycota</taxon>
        <taxon>Pezizomycotina</taxon>
        <taxon>Dothideomycetes</taxon>
        <taxon>Dothideomycetes incertae sedis</taxon>
        <taxon>Eremomycetales</taxon>
        <taxon>Eremomycetaceae</taxon>
        <taxon>Eremomyces</taxon>
    </lineage>
</organism>
<feature type="region of interest" description="Disordered" evidence="1">
    <location>
        <begin position="437"/>
        <end position="460"/>
    </location>
</feature>
<dbReference type="GeneID" id="54418891"/>
<feature type="region of interest" description="Disordered" evidence="1">
    <location>
        <begin position="660"/>
        <end position="681"/>
    </location>
</feature>
<dbReference type="EMBL" id="ML975184">
    <property type="protein sequence ID" value="KAF1808410.1"/>
    <property type="molecule type" value="Genomic_DNA"/>
</dbReference>
<dbReference type="RefSeq" id="XP_033530041.1">
    <property type="nucleotide sequence ID" value="XM_033678321.1"/>
</dbReference>
<dbReference type="InterPro" id="IPR015943">
    <property type="entry name" value="WD40/YVTN_repeat-like_dom_sf"/>
</dbReference>
<proteinExistence type="predicted"/>
<evidence type="ECO:0000313" key="4">
    <source>
        <dbReference type="Proteomes" id="UP000504638"/>
    </source>
</evidence>
<dbReference type="InterPro" id="IPR036322">
    <property type="entry name" value="WD40_repeat_dom_sf"/>
</dbReference>
<dbReference type="PANTHER" id="PTHR43991:SF9">
    <property type="entry name" value="DUF2415 DOMAIN-CONTAINING PROTEIN"/>
    <property type="match status" value="1"/>
</dbReference>
<dbReference type="AlphaFoldDB" id="A0A6G1FRS0"/>
<dbReference type="PANTHER" id="PTHR43991">
    <property type="entry name" value="WD REPEAT PROTEIN (AFU_ORTHOLOGUE AFUA_8G05640)-RELATED"/>
    <property type="match status" value="1"/>
</dbReference>
<dbReference type="Gene3D" id="2.130.10.10">
    <property type="entry name" value="YVTN repeat-like/Quinoprotein amine dehydrogenase"/>
    <property type="match status" value="1"/>
</dbReference>
<dbReference type="InterPro" id="IPR019417">
    <property type="entry name" value="DUF2415"/>
</dbReference>
<evidence type="ECO:0000313" key="5">
    <source>
        <dbReference type="RefSeq" id="XP_033530041.1"/>
    </source>
</evidence>
<reference evidence="5" key="2">
    <citation type="submission" date="2020-04" db="EMBL/GenBank/DDBJ databases">
        <authorList>
            <consortium name="NCBI Genome Project"/>
        </authorList>
    </citation>
    <scope>NUCLEOTIDE SEQUENCE</scope>
    <source>
        <strain evidence="5">CBS 781.70</strain>
    </source>
</reference>
<evidence type="ECO:0000256" key="1">
    <source>
        <dbReference type="SAM" id="MobiDB-lite"/>
    </source>
</evidence>
<accession>A0A6G1FRS0</accession>
<reference evidence="3 5" key="1">
    <citation type="submission" date="2020-01" db="EMBL/GenBank/DDBJ databases">
        <authorList>
            <consortium name="DOE Joint Genome Institute"/>
            <person name="Haridas S."/>
            <person name="Albert R."/>
            <person name="Binder M."/>
            <person name="Bloem J."/>
            <person name="Labutti K."/>
            <person name="Salamov A."/>
            <person name="Andreopoulos B."/>
            <person name="Baker S.E."/>
            <person name="Barry K."/>
            <person name="Bills G."/>
            <person name="Bluhm B.H."/>
            <person name="Cannon C."/>
            <person name="Castanera R."/>
            <person name="Culley D.E."/>
            <person name="Daum C."/>
            <person name="Ezra D."/>
            <person name="Gonzalez J.B."/>
            <person name="Henrissat B."/>
            <person name="Kuo A."/>
            <person name="Liang C."/>
            <person name="Lipzen A."/>
            <person name="Lutzoni F."/>
            <person name="Magnuson J."/>
            <person name="Mondo S."/>
            <person name="Nolan M."/>
            <person name="Ohm R."/>
            <person name="Pangilinan J."/>
            <person name="Park H.-J."/>
            <person name="Ramirez L."/>
            <person name="Alfaro M."/>
            <person name="Sun H."/>
            <person name="Tritt A."/>
            <person name="Yoshinaga Y."/>
            <person name="Zwiers L.-H."/>
            <person name="Turgeon B.G."/>
            <person name="Goodwin S.B."/>
            <person name="Spatafora J.W."/>
            <person name="Crous P.W."/>
            <person name="Grigoriev I.V."/>
        </authorList>
    </citation>
    <scope>NUCLEOTIDE SEQUENCE</scope>
    <source>
        <strain evidence="3 5">CBS 781.70</strain>
    </source>
</reference>
<evidence type="ECO:0000313" key="3">
    <source>
        <dbReference type="EMBL" id="KAF1808410.1"/>
    </source>
</evidence>
<feature type="domain" description="DUF2415" evidence="2">
    <location>
        <begin position="291"/>
        <end position="331"/>
    </location>
</feature>
<reference evidence="5" key="3">
    <citation type="submission" date="2025-04" db="UniProtKB">
        <authorList>
            <consortium name="RefSeq"/>
        </authorList>
    </citation>
    <scope>IDENTIFICATION</scope>
    <source>
        <strain evidence="5">CBS 781.70</strain>
    </source>
</reference>
<feature type="compositionally biased region" description="Low complexity" evidence="1">
    <location>
        <begin position="556"/>
        <end position="579"/>
    </location>
</feature>
<gene>
    <name evidence="3 5" type="ORF">P152DRAFT_452872</name>
</gene>
<dbReference type="SUPFAM" id="SSF50978">
    <property type="entry name" value="WD40 repeat-like"/>
    <property type="match status" value="1"/>
</dbReference>
<dbReference type="Proteomes" id="UP000504638">
    <property type="component" value="Unplaced"/>
</dbReference>
<dbReference type="OrthoDB" id="418169at2759"/>
<evidence type="ECO:0000259" key="2">
    <source>
        <dbReference type="Pfam" id="PF10313"/>
    </source>
</evidence>
<name>A0A6G1FRS0_9PEZI</name>
<keyword evidence="4" id="KW-1185">Reference proteome</keyword>
<feature type="compositionally biased region" description="Polar residues" evidence="1">
    <location>
        <begin position="446"/>
        <end position="455"/>
    </location>
</feature>
<dbReference type="Pfam" id="PF10313">
    <property type="entry name" value="DUF2415"/>
    <property type="match status" value="1"/>
</dbReference>
<feature type="region of interest" description="Disordered" evidence="1">
    <location>
        <begin position="545"/>
        <end position="581"/>
    </location>
</feature>
<protein>
    <recommendedName>
        <fullName evidence="2">DUF2415 domain-containing protein</fullName>
    </recommendedName>
</protein>
<sequence>MAVDELPHHQLRHFISQPERNIIYYANNQDIFELNVCARTRKHIATLPFQVRCTASGYGWICVGGGDEGNWARIQLNPPSASEVDSLLPLNLEYRQNGRRTRPTLPPPLPRVTSDQLGDDIVNSISIHQIQDDPAEPTEVLAVLTNNDRTVRIFSLTRDAELNRLELPFPANHATISPDGQMLVAVGDYQQAYFYERMDVPTSSSKAPISRPKKYEWGILNIVQLHVPSPTTIIGYFTTAWSPTGTLVAVGSECGYVSIFDVDILKKSDLAENALIDVFSGSRPDLDIGPGSIRSMVFAPQPWDLLVWAEDRGRVCVLDLRSGLRARQVVHLASDAPLMRRMEIADVHSRPATERPVSWAEEAANIRREHQRRNRDPTFAEGINQYAERIHAVLGNREREDFSREEADRDWDNAEPDTAEDLAIAMAHRALQRASIEAPELRNDSQYDPTTSQPNEFPWEGYSTYDLQRARDLARLHGHNISLTVPAQEPNRTRRLNNGAEWNALLIPWLHQIRTLDNDRPQDRLGDDDDSTRRMRLALAAFRARAGLDDDDHPSDPTTSTAAPSSSGTTTLTPTSDATRSQDHAWRLIENAALRPTYDLPTTTLGSDGRLIGITTSAAPPNLFVPRISGHMRQGTGGAAAGLRTAGLAWSVDYEELWRGGTGGREGEDPGNGDEGDRERGHGLRLWVGTEQGIFEMNVNLGGRRCWNSLMPI</sequence>